<dbReference type="AlphaFoldDB" id="Q3JQL5"/>
<gene>
    <name evidence="2" type="ordered locus">BURPS1710b_2754</name>
</gene>
<evidence type="ECO:0000313" key="3">
    <source>
        <dbReference type="Proteomes" id="UP000002700"/>
    </source>
</evidence>
<feature type="region of interest" description="Disordered" evidence="1">
    <location>
        <begin position="48"/>
        <end position="76"/>
    </location>
</feature>
<dbReference type="Proteomes" id="UP000002700">
    <property type="component" value="Chromosome I"/>
</dbReference>
<feature type="region of interest" description="Disordered" evidence="1">
    <location>
        <begin position="464"/>
        <end position="488"/>
    </location>
</feature>
<sequence>MRCSSSSRENHHGCNLRFPRLARQARDARARVEHDCIHAVLRRMDDVRDPRHSAEENPRPERHRIRPHRRDARAHRLADPRAARHLDRPLRRTHRVLHPDARHRRADLADLVRDRALAVPRARPVRRARGRLVLGRHALRRALVPESAPGSRDGRVRRRQLGRGRQQVRRARADRRGGHMDHRAARLRGRDARDGAPLLAVLRHRSRAPLDERDIAARATARAEEPARMALLAVLLGRVRRLRRAVAVAHAVLRRRIRLRHPVGRVPRRVLLAAGRRAARDRRMAFRPLRRVSHDVVGDVGLLGDVLPAQLSADRFHDPRRARPARLPSVADARRVHRAAVRGRHRDGGRQGVGLQVHRRRVPERHRRGVGRRRPRGRPGRLRAADSVRRARRPHGRALDLLHAALRRRQREPRLDVLQLPRRACRARPARARHPLRVSLASSSSSFTQRIRSCPLLYSCAGIPKTRPSGKPRGAPSRGAISRSRFLR</sequence>
<feature type="region of interest" description="Disordered" evidence="1">
    <location>
        <begin position="144"/>
        <end position="182"/>
    </location>
</feature>
<feature type="compositionally biased region" description="Basic residues" evidence="1">
    <location>
        <begin position="61"/>
        <end position="73"/>
    </location>
</feature>
<organism evidence="2 3">
    <name type="scientific">Burkholderia pseudomallei (strain 1710b)</name>
    <dbReference type="NCBI Taxonomy" id="320372"/>
    <lineage>
        <taxon>Bacteria</taxon>
        <taxon>Pseudomonadati</taxon>
        <taxon>Pseudomonadota</taxon>
        <taxon>Betaproteobacteria</taxon>
        <taxon>Burkholderiales</taxon>
        <taxon>Burkholderiaceae</taxon>
        <taxon>Burkholderia</taxon>
        <taxon>pseudomallei group</taxon>
    </lineage>
</organism>
<reference evidence="2 3" key="1">
    <citation type="submission" date="2005-09" db="EMBL/GenBank/DDBJ databases">
        <authorList>
            <person name="Woods D.E."/>
            <person name="Nierman W.C."/>
        </authorList>
    </citation>
    <scope>NUCLEOTIDE SEQUENCE [LARGE SCALE GENOMIC DNA]</scope>
    <source>
        <strain evidence="2 3">1710b</strain>
    </source>
</reference>
<name>Q3JQL5_BURP1</name>
<proteinExistence type="predicted"/>
<evidence type="ECO:0000313" key="2">
    <source>
        <dbReference type="EMBL" id="ABA47712.1"/>
    </source>
</evidence>
<feature type="compositionally biased region" description="Basic residues" evidence="1">
    <location>
        <begin position="363"/>
        <end position="381"/>
    </location>
</feature>
<dbReference type="KEGG" id="bpm:BURPS1710b_2754"/>
<feature type="compositionally biased region" description="Basic residues" evidence="1">
    <location>
        <begin position="155"/>
        <end position="173"/>
    </location>
</feature>
<feature type="region of interest" description="Disordered" evidence="1">
    <location>
        <begin position="363"/>
        <end position="393"/>
    </location>
</feature>
<dbReference type="EMBL" id="CP000124">
    <property type="protein sequence ID" value="ABA47712.1"/>
    <property type="molecule type" value="Genomic_DNA"/>
</dbReference>
<feature type="compositionally biased region" description="Basic and acidic residues" evidence="1">
    <location>
        <begin position="48"/>
        <end position="60"/>
    </location>
</feature>
<dbReference type="EnsemblBacteria" id="ABA47712">
    <property type="protein sequence ID" value="ABA47712"/>
    <property type="gene ID" value="BURPS1710b_2754"/>
</dbReference>
<protein>
    <submittedName>
        <fullName evidence="2">Uncharacterized protein</fullName>
    </submittedName>
</protein>
<accession>Q3JQL5</accession>
<evidence type="ECO:0000256" key="1">
    <source>
        <dbReference type="SAM" id="MobiDB-lite"/>
    </source>
</evidence>
<dbReference type="HOGENOM" id="CLU_558602_0_0_4"/>